<dbReference type="Pfam" id="PF20334">
    <property type="entry name" value="DUF6629"/>
    <property type="match status" value="1"/>
</dbReference>
<reference evidence="2 3" key="1">
    <citation type="submission" date="2016-06" db="EMBL/GenBank/DDBJ databases">
        <authorList>
            <person name="Kjaerup R.B."/>
            <person name="Dalgaard T.S."/>
            <person name="Juul-Madsen H.R."/>
        </authorList>
    </citation>
    <scope>NUCLEOTIDE SEQUENCE [LARGE SCALE GENOMIC DNA]</scope>
    <source>
        <strain evidence="2 3">1165133.8</strain>
    </source>
</reference>
<dbReference type="Proteomes" id="UP000093928">
    <property type="component" value="Unassembled WGS sequence"/>
</dbReference>
<name>A0A1A3P2X5_MYCAS</name>
<evidence type="ECO:0000313" key="2">
    <source>
        <dbReference type="EMBL" id="OBK27629.1"/>
    </source>
</evidence>
<dbReference type="OrthoDB" id="4381840at2"/>
<dbReference type="RefSeq" id="WP_065143933.1">
    <property type="nucleotide sequence ID" value="NZ_LZLS01000092.1"/>
</dbReference>
<dbReference type="InterPro" id="IPR046737">
    <property type="entry name" value="DUF6629"/>
</dbReference>
<feature type="transmembrane region" description="Helical" evidence="1">
    <location>
        <begin position="70"/>
        <end position="90"/>
    </location>
</feature>
<keyword evidence="1" id="KW-0812">Transmembrane</keyword>
<accession>A0A1A3P2X5</accession>
<comment type="caution">
    <text evidence="2">The sequence shown here is derived from an EMBL/GenBank/DDBJ whole genome shotgun (WGS) entry which is preliminary data.</text>
</comment>
<keyword evidence="1" id="KW-1133">Transmembrane helix</keyword>
<evidence type="ECO:0000313" key="3">
    <source>
        <dbReference type="Proteomes" id="UP000093928"/>
    </source>
</evidence>
<protein>
    <submittedName>
        <fullName evidence="2">Uncharacterized protein</fullName>
    </submittedName>
</protein>
<proteinExistence type="predicted"/>
<feature type="transmembrane region" description="Helical" evidence="1">
    <location>
        <begin position="186"/>
        <end position="205"/>
    </location>
</feature>
<evidence type="ECO:0000256" key="1">
    <source>
        <dbReference type="SAM" id="Phobius"/>
    </source>
</evidence>
<feature type="transmembrane region" description="Helical" evidence="1">
    <location>
        <begin position="163"/>
        <end position="180"/>
    </location>
</feature>
<dbReference type="AlphaFoldDB" id="A0A1A3P2X5"/>
<keyword evidence="1" id="KW-0472">Membrane</keyword>
<organism evidence="2 3">
    <name type="scientific">Mycobacterium asiaticum</name>
    <dbReference type="NCBI Taxonomy" id="1790"/>
    <lineage>
        <taxon>Bacteria</taxon>
        <taxon>Bacillati</taxon>
        <taxon>Actinomycetota</taxon>
        <taxon>Actinomycetes</taxon>
        <taxon>Mycobacteriales</taxon>
        <taxon>Mycobacteriaceae</taxon>
        <taxon>Mycobacterium</taxon>
    </lineage>
</organism>
<feature type="transmembrane region" description="Helical" evidence="1">
    <location>
        <begin position="97"/>
        <end position="117"/>
    </location>
</feature>
<gene>
    <name evidence="2" type="ORF">A5634_22445</name>
</gene>
<feature type="transmembrane region" description="Helical" evidence="1">
    <location>
        <begin position="137"/>
        <end position="156"/>
    </location>
</feature>
<sequence length="228" mass="24624">MCFSATADLVAGAALVPIAVLSLREVKHWRELPFALLPTVFAVHQFIEDAVWPSSDSDISSGVIHLAVRAYLFIAMALLPTLLPLSIVLLEPRGARLRVAPFVALGAVVSCYLAYVVLTQPVTVVKHHHALEYQTAMQYGVVWTGLYIIAVIGPALLSGYPSIIAFGALNLVGLVVVAILLTQAFASLWCVYAALASVLVLVHMIRRRRLPDAHRRDGGAVDADVLRV</sequence>
<dbReference type="EMBL" id="LZLS01000092">
    <property type="protein sequence ID" value="OBK27629.1"/>
    <property type="molecule type" value="Genomic_DNA"/>
</dbReference>